<dbReference type="InterPro" id="IPR020084">
    <property type="entry name" value="NUDIX_hydrolase_CS"/>
</dbReference>
<dbReference type="Gene3D" id="3.90.79.10">
    <property type="entry name" value="Nucleoside Triphosphate Pyrophosphohydrolase"/>
    <property type="match status" value="1"/>
</dbReference>
<dbReference type="AlphaFoldDB" id="A0A8H7PRH8"/>
<dbReference type="Proteomes" id="UP000654370">
    <property type="component" value="Unassembled WGS sequence"/>
</dbReference>
<dbReference type="Pfam" id="PF11788">
    <property type="entry name" value="MRP-L46"/>
    <property type="match status" value="1"/>
</dbReference>
<dbReference type="PROSITE" id="PS51462">
    <property type="entry name" value="NUDIX"/>
    <property type="match status" value="1"/>
</dbReference>
<dbReference type="CDD" id="cd04661">
    <property type="entry name" value="NUDIX_MRP_L46"/>
    <property type="match status" value="1"/>
</dbReference>
<evidence type="ECO:0000313" key="11">
    <source>
        <dbReference type="Proteomes" id="UP000654370"/>
    </source>
</evidence>
<evidence type="ECO:0000256" key="8">
    <source>
        <dbReference type="ARBA" id="ARBA00035190"/>
    </source>
</evidence>
<evidence type="ECO:0000256" key="7">
    <source>
        <dbReference type="ARBA" id="ARBA00023274"/>
    </source>
</evidence>
<dbReference type="InterPro" id="IPR015797">
    <property type="entry name" value="NUDIX_hydrolase-like_dom_sf"/>
</dbReference>
<proteinExistence type="inferred from homology"/>
<keyword evidence="5" id="KW-0689">Ribosomal protein</keyword>
<comment type="subcellular location">
    <subcellularLocation>
        <location evidence="1">Mitochondrion</location>
    </subcellularLocation>
</comment>
<organism evidence="10 11">
    <name type="scientific">Mortierella isabellina</name>
    <name type="common">Filamentous fungus</name>
    <name type="synonym">Umbelopsis isabellina</name>
    <dbReference type="NCBI Taxonomy" id="91625"/>
    <lineage>
        <taxon>Eukaryota</taxon>
        <taxon>Fungi</taxon>
        <taxon>Fungi incertae sedis</taxon>
        <taxon>Mucoromycota</taxon>
        <taxon>Mucoromycotina</taxon>
        <taxon>Umbelopsidomycetes</taxon>
        <taxon>Umbelopsidales</taxon>
        <taxon>Umbelopsidaceae</taxon>
        <taxon>Umbelopsis</taxon>
    </lineage>
</organism>
<dbReference type="EMBL" id="JAEPQZ010000008">
    <property type="protein sequence ID" value="KAG2177916.1"/>
    <property type="molecule type" value="Genomic_DNA"/>
</dbReference>
<accession>A0A8H7PRH8</accession>
<comment type="similarity">
    <text evidence="2">Belongs to the mitochondrion-specific ribosomal protein mL46 family.</text>
</comment>
<evidence type="ECO:0000256" key="1">
    <source>
        <dbReference type="ARBA" id="ARBA00004173"/>
    </source>
</evidence>
<evidence type="ECO:0000256" key="5">
    <source>
        <dbReference type="ARBA" id="ARBA00022980"/>
    </source>
</evidence>
<evidence type="ECO:0000256" key="6">
    <source>
        <dbReference type="ARBA" id="ARBA00023128"/>
    </source>
</evidence>
<dbReference type="OrthoDB" id="414075at2759"/>
<sequence length="275" mass="31274">MLGKGALLSRSFATAIPSRAPLVNNNFRIVSGVVLSRTPQITRDSTPFEKAYFDYSEKLERQTAAPLASDFYFKKGSLAERRWKEDEEARKRAMADPNLSLTDAVKEVQSIQQDEESVTPLSNKFETGSRLTEADKKNDIKSLDRALQRTLYLIVKKPRDQHSWQFPQGAVEDGEYLHDAAERELAEECGKNMDVWFVGRQPVGHYTYKFPEDHVKKNPGANGAKVFFMKAHVFAGQCKPDNKEVVDFAWVTKDELPQYVSPEYFDAVKDILSDL</sequence>
<dbReference type="FunFam" id="3.90.79.10:FF:000018">
    <property type="entry name" value="39S ribosomal protein L46, mitochondrial"/>
    <property type="match status" value="1"/>
</dbReference>
<dbReference type="GO" id="GO:0005743">
    <property type="term" value="C:mitochondrial inner membrane"/>
    <property type="evidence" value="ECO:0007669"/>
    <property type="project" value="UniProtKB-ARBA"/>
</dbReference>
<protein>
    <recommendedName>
        <fullName evidence="8">Large ribosomal subunit protein mL46</fullName>
    </recommendedName>
</protein>
<dbReference type="GO" id="GO:0016787">
    <property type="term" value="F:hydrolase activity"/>
    <property type="evidence" value="ECO:0007669"/>
    <property type="project" value="UniProtKB-KW"/>
</dbReference>
<dbReference type="Pfam" id="PF00293">
    <property type="entry name" value="NUDIX"/>
    <property type="match status" value="1"/>
</dbReference>
<dbReference type="GO" id="GO:0005762">
    <property type="term" value="C:mitochondrial large ribosomal subunit"/>
    <property type="evidence" value="ECO:0007669"/>
    <property type="project" value="TreeGrafter"/>
</dbReference>
<reference evidence="10" key="1">
    <citation type="submission" date="2020-12" db="EMBL/GenBank/DDBJ databases">
        <title>Metabolic potential, ecology and presence of endohyphal bacteria is reflected in genomic diversity of Mucoromycotina.</title>
        <authorList>
            <person name="Muszewska A."/>
            <person name="Okrasinska A."/>
            <person name="Steczkiewicz K."/>
            <person name="Drgas O."/>
            <person name="Orlowska M."/>
            <person name="Perlinska-Lenart U."/>
            <person name="Aleksandrzak-Piekarczyk T."/>
            <person name="Szatraj K."/>
            <person name="Zielenkiewicz U."/>
            <person name="Pilsyk S."/>
            <person name="Malc E."/>
            <person name="Mieczkowski P."/>
            <person name="Kruszewska J.S."/>
            <person name="Biernat P."/>
            <person name="Pawlowska J."/>
        </authorList>
    </citation>
    <scope>NUCLEOTIDE SEQUENCE</scope>
    <source>
        <strain evidence="10">WA0000067209</strain>
    </source>
</reference>
<evidence type="ECO:0000259" key="9">
    <source>
        <dbReference type="PROSITE" id="PS51462"/>
    </source>
</evidence>
<dbReference type="PANTHER" id="PTHR13124:SF12">
    <property type="entry name" value="LARGE RIBOSOMAL SUBUNIT PROTEIN ML46"/>
    <property type="match status" value="1"/>
</dbReference>
<keyword evidence="6" id="KW-0496">Mitochondrion</keyword>
<evidence type="ECO:0000256" key="4">
    <source>
        <dbReference type="ARBA" id="ARBA00022946"/>
    </source>
</evidence>
<dbReference type="InterPro" id="IPR021757">
    <property type="entry name" value="Ribosomal_mL46_N"/>
</dbReference>
<evidence type="ECO:0000256" key="2">
    <source>
        <dbReference type="ARBA" id="ARBA00009070"/>
    </source>
</evidence>
<name>A0A8H7PRH8_MORIS</name>
<dbReference type="InterPro" id="IPR000086">
    <property type="entry name" value="NUDIX_hydrolase_dom"/>
</dbReference>
<dbReference type="InterPro" id="IPR033650">
    <property type="entry name" value="Ribosomal_mL46_NUDIX"/>
</dbReference>
<evidence type="ECO:0000256" key="3">
    <source>
        <dbReference type="ARBA" id="ARBA00022801"/>
    </source>
</evidence>
<keyword evidence="7" id="KW-0687">Ribonucleoprotein</keyword>
<evidence type="ECO:0000313" key="10">
    <source>
        <dbReference type="EMBL" id="KAG2177916.1"/>
    </source>
</evidence>
<dbReference type="SUPFAM" id="SSF55811">
    <property type="entry name" value="Nudix"/>
    <property type="match status" value="1"/>
</dbReference>
<keyword evidence="11" id="KW-1185">Reference proteome</keyword>
<keyword evidence="4" id="KW-0809">Transit peptide</keyword>
<gene>
    <name evidence="10" type="ORF">INT43_003163</name>
</gene>
<dbReference type="PROSITE" id="PS00893">
    <property type="entry name" value="NUDIX_BOX"/>
    <property type="match status" value="1"/>
</dbReference>
<dbReference type="PANTHER" id="PTHR13124">
    <property type="entry name" value="39S RIBOSOMAL PROTEIN L46, MITOCHONDRIAL PRECURSOR-RELATED"/>
    <property type="match status" value="1"/>
</dbReference>
<dbReference type="InterPro" id="IPR040008">
    <property type="entry name" value="Ribosomal_mL46"/>
</dbReference>
<comment type="caution">
    <text evidence="10">The sequence shown here is derived from an EMBL/GenBank/DDBJ whole genome shotgun (WGS) entry which is preliminary data.</text>
</comment>
<keyword evidence="3" id="KW-0378">Hydrolase</keyword>
<feature type="domain" description="Nudix hydrolase" evidence="9">
    <location>
        <begin position="133"/>
        <end position="272"/>
    </location>
</feature>
<dbReference type="GO" id="GO:0003735">
    <property type="term" value="F:structural constituent of ribosome"/>
    <property type="evidence" value="ECO:0007669"/>
    <property type="project" value="InterPro"/>
</dbReference>